<evidence type="ECO:0000259" key="2">
    <source>
        <dbReference type="Pfam" id="PF13518"/>
    </source>
</evidence>
<accession>A0A5C4X8X4</accession>
<dbReference type="Pfam" id="PF13518">
    <property type="entry name" value="HTH_28"/>
    <property type="match status" value="1"/>
</dbReference>
<evidence type="ECO:0000259" key="3">
    <source>
        <dbReference type="Pfam" id="PF13592"/>
    </source>
</evidence>
<gene>
    <name evidence="4" type="ORF">FHR04_20710</name>
</gene>
<feature type="region of interest" description="Disordered" evidence="1">
    <location>
        <begin position="126"/>
        <end position="150"/>
    </location>
</feature>
<comment type="caution">
    <text evidence="4">The sequence shown here is derived from an EMBL/GenBank/DDBJ whole genome shotgun (WGS) entry which is preliminary data.</text>
</comment>
<dbReference type="InterPro" id="IPR025959">
    <property type="entry name" value="Winged_HTH_dom"/>
</dbReference>
<dbReference type="Pfam" id="PF13592">
    <property type="entry name" value="HTH_33"/>
    <property type="match status" value="1"/>
</dbReference>
<reference evidence="4 5" key="1">
    <citation type="submission" date="2019-06" db="EMBL/GenBank/DDBJ databases">
        <title>Genome sequence of Deinococcus radiopugnans ATCC 19172.</title>
        <authorList>
            <person name="Maclea K.S."/>
            <person name="Maynard C.R."/>
        </authorList>
    </citation>
    <scope>NUCLEOTIDE SEQUENCE [LARGE SCALE GENOMIC DNA]</scope>
    <source>
        <strain evidence="4 5">ATCC 19172</strain>
    </source>
</reference>
<evidence type="ECO:0000313" key="4">
    <source>
        <dbReference type="EMBL" id="TNM59832.1"/>
    </source>
</evidence>
<dbReference type="SUPFAM" id="SSF46689">
    <property type="entry name" value="Homeodomain-like"/>
    <property type="match status" value="1"/>
</dbReference>
<feature type="domain" description="Winged helix-turn helix" evidence="3">
    <location>
        <begin position="95"/>
        <end position="147"/>
    </location>
</feature>
<dbReference type="EMBL" id="VDMO01000072">
    <property type="protein sequence ID" value="TNM59832.1"/>
    <property type="molecule type" value="Genomic_DNA"/>
</dbReference>
<proteinExistence type="predicted"/>
<protein>
    <submittedName>
        <fullName evidence="4">Transposase</fullName>
    </submittedName>
</protein>
<evidence type="ECO:0000256" key="1">
    <source>
        <dbReference type="SAM" id="MobiDB-lite"/>
    </source>
</evidence>
<dbReference type="Proteomes" id="UP000313988">
    <property type="component" value="Unassembled WGS sequence"/>
</dbReference>
<evidence type="ECO:0000313" key="5">
    <source>
        <dbReference type="Proteomes" id="UP000313988"/>
    </source>
</evidence>
<dbReference type="RefSeq" id="WP_139405058.1">
    <property type="nucleotide sequence ID" value="NZ_VDMO01000072.1"/>
</dbReference>
<dbReference type="AlphaFoldDB" id="A0A5C4X8X4"/>
<feature type="non-terminal residue" evidence="4">
    <location>
        <position position="1"/>
    </location>
</feature>
<organism evidence="4 5">
    <name type="scientific">Deinococcus radiopugnans ATCC 19172</name>
    <dbReference type="NCBI Taxonomy" id="585398"/>
    <lineage>
        <taxon>Bacteria</taxon>
        <taxon>Thermotogati</taxon>
        <taxon>Deinococcota</taxon>
        <taxon>Deinococci</taxon>
        <taxon>Deinococcales</taxon>
        <taxon>Deinococcaceae</taxon>
        <taxon>Deinococcus</taxon>
    </lineage>
</organism>
<dbReference type="InterPro" id="IPR055247">
    <property type="entry name" value="InsJ-like_HTH"/>
</dbReference>
<name>A0A5C4X8X4_9DEIO</name>
<sequence>DFWSLFEASTCAVERRRALFFALLAEQRPQREILSLSRYSRVTAYHLLGRYREQGLAALQDGRQSNRGAPTLLTPAEQQRLAAQLHDDFERGIVWEGKQVQTWIQQEFGKDVYLGRTYEFMRAAGFSPQKPRPQHVKGDEEAKEVFRTKG</sequence>
<dbReference type="OrthoDB" id="73333at2"/>
<feature type="domain" description="Insertion element IS150 protein InsJ-like helix-turn-helix" evidence="2">
    <location>
        <begin position="16"/>
        <end position="63"/>
    </location>
</feature>
<feature type="compositionally biased region" description="Basic and acidic residues" evidence="1">
    <location>
        <begin position="136"/>
        <end position="150"/>
    </location>
</feature>
<dbReference type="InterPro" id="IPR009057">
    <property type="entry name" value="Homeodomain-like_sf"/>
</dbReference>